<sequence length="94" mass="10952">MRNKNIIANIFSFLAEYRLRGRKAFTWRVMAEWLKTPSIVFSKHLSCNRLDSCWKIVGKPINPTKDAYCNNIQVRTCINSNEGDYTAYTKTTNI</sequence>
<proteinExistence type="predicted"/>
<dbReference type="AlphaFoldDB" id="A0A383F2E6"/>
<protein>
    <submittedName>
        <fullName evidence="1">Uncharacterized protein</fullName>
    </submittedName>
</protein>
<organism evidence="1">
    <name type="scientific">marine metagenome</name>
    <dbReference type="NCBI Taxonomy" id="408172"/>
    <lineage>
        <taxon>unclassified sequences</taxon>
        <taxon>metagenomes</taxon>
        <taxon>ecological metagenomes</taxon>
    </lineage>
</organism>
<gene>
    <name evidence="1" type="ORF">METZ01_LOCUS515554</name>
</gene>
<dbReference type="EMBL" id="UINC01230535">
    <property type="protein sequence ID" value="SVE62700.1"/>
    <property type="molecule type" value="Genomic_DNA"/>
</dbReference>
<evidence type="ECO:0000313" key="1">
    <source>
        <dbReference type="EMBL" id="SVE62700.1"/>
    </source>
</evidence>
<name>A0A383F2E6_9ZZZZ</name>
<reference evidence="1" key="1">
    <citation type="submission" date="2018-05" db="EMBL/GenBank/DDBJ databases">
        <authorList>
            <person name="Lanie J.A."/>
            <person name="Ng W.-L."/>
            <person name="Kazmierczak K.M."/>
            <person name="Andrzejewski T.M."/>
            <person name="Davidsen T.M."/>
            <person name="Wayne K.J."/>
            <person name="Tettelin H."/>
            <person name="Glass J.I."/>
            <person name="Rusch D."/>
            <person name="Podicherti R."/>
            <person name="Tsui H.-C.T."/>
            <person name="Winkler M.E."/>
        </authorList>
    </citation>
    <scope>NUCLEOTIDE SEQUENCE</scope>
</reference>
<accession>A0A383F2E6</accession>